<keyword evidence="1" id="KW-0732">Signal</keyword>
<feature type="non-terminal residue" evidence="2">
    <location>
        <position position="1"/>
    </location>
</feature>
<evidence type="ECO:0000313" key="3">
    <source>
        <dbReference type="Proteomes" id="UP000037432"/>
    </source>
</evidence>
<feature type="chain" id="PRO_5005294785" evidence="1">
    <location>
        <begin position="38"/>
        <end position="98"/>
    </location>
</feature>
<dbReference type="Proteomes" id="UP000037432">
    <property type="component" value="Unassembled WGS sequence"/>
</dbReference>
<feature type="signal peptide" evidence="1">
    <location>
        <begin position="1"/>
        <end position="37"/>
    </location>
</feature>
<proteinExistence type="predicted"/>
<protein>
    <submittedName>
        <fullName evidence="2">Uncharacterized protein</fullName>
    </submittedName>
</protein>
<accession>A0A0J8BJA1</accession>
<name>A0A0J8BJA1_STRVR</name>
<evidence type="ECO:0000256" key="1">
    <source>
        <dbReference type="SAM" id="SignalP"/>
    </source>
</evidence>
<dbReference type="EMBL" id="LFNT01000295">
    <property type="protein sequence ID" value="KMS65725.1"/>
    <property type="molecule type" value="Genomic_DNA"/>
</dbReference>
<comment type="caution">
    <text evidence="2">The sequence shown here is derived from an EMBL/GenBank/DDBJ whole genome shotgun (WGS) entry which is preliminary data.</text>
</comment>
<feature type="non-terminal residue" evidence="2">
    <location>
        <position position="98"/>
    </location>
</feature>
<sequence>PISPIPPAPRAKTRGRLAVGALVTALFGQLLAGTAVAAPEAAAPSAKAPSSGRIAWGPCESPSDQGALANFECATIKVPVDWKRPHGATIDLALARHL</sequence>
<dbReference type="AlphaFoldDB" id="A0A0J8BJA1"/>
<evidence type="ECO:0000313" key="2">
    <source>
        <dbReference type="EMBL" id="KMS65725.1"/>
    </source>
</evidence>
<gene>
    <name evidence="2" type="ORF">ACM01_46895</name>
</gene>
<reference evidence="2 3" key="1">
    <citation type="submission" date="2015-06" db="EMBL/GenBank/DDBJ databases">
        <authorList>
            <person name="Ju K.-S."/>
            <person name="Doroghazi J.R."/>
            <person name="Metcalf W.W."/>
        </authorList>
    </citation>
    <scope>NUCLEOTIDE SEQUENCE [LARGE SCALE GENOMIC DNA]</scope>
    <source>
        <strain evidence="2 3">NRRL 3414</strain>
    </source>
</reference>
<organism evidence="2 3">
    <name type="scientific">Streptomyces viridochromogenes</name>
    <dbReference type="NCBI Taxonomy" id="1938"/>
    <lineage>
        <taxon>Bacteria</taxon>
        <taxon>Bacillati</taxon>
        <taxon>Actinomycetota</taxon>
        <taxon>Actinomycetes</taxon>
        <taxon>Kitasatosporales</taxon>
        <taxon>Streptomycetaceae</taxon>
        <taxon>Streptomyces</taxon>
    </lineage>
</organism>